<dbReference type="InterPro" id="IPR052898">
    <property type="entry name" value="ACAD10-like"/>
</dbReference>
<dbReference type="RefSeq" id="WP_066088512.1">
    <property type="nucleotide sequence ID" value="NZ_CP126114.1"/>
</dbReference>
<dbReference type="Proteomes" id="UP001178288">
    <property type="component" value="Chromosome"/>
</dbReference>
<dbReference type="InterPro" id="IPR041726">
    <property type="entry name" value="ACAD10_11_N"/>
</dbReference>
<evidence type="ECO:0000313" key="3">
    <source>
        <dbReference type="Proteomes" id="UP001178288"/>
    </source>
</evidence>
<keyword evidence="3" id="KW-1185">Reference proteome</keyword>
<accession>A0AA95MIG0</accession>
<dbReference type="CDD" id="cd05154">
    <property type="entry name" value="ACAD10_11_N-like"/>
    <property type="match status" value="1"/>
</dbReference>
<evidence type="ECO:0000259" key="1">
    <source>
        <dbReference type="Pfam" id="PF01636"/>
    </source>
</evidence>
<organism evidence="2 3">
    <name type="scientific">Neobacillus novalis</name>
    <dbReference type="NCBI Taxonomy" id="220687"/>
    <lineage>
        <taxon>Bacteria</taxon>
        <taxon>Bacillati</taxon>
        <taxon>Bacillota</taxon>
        <taxon>Bacilli</taxon>
        <taxon>Bacillales</taxon>
        <taxon>Bacillaceae</taxon>
        <taxon>Neobacillus</taxon>
    </lineage>
</organism>
<evidence type="ECO:0000313" key="2">
    <source>
        <dbReference type="EMBL" id="WHY84170.1"/>
    </source>
</evidence>
<dbReference type="Gene3D" id="3.30.200.20">
    <property type="entry name" value="Phosphorylase Kinase, domain 1"/>
    <property type="match status" value="1"/>
</dbReference>
<dbReference type="Gene3D" id="3.90.1200.10">
    <property type="match status" value="1"/>
</dbReference>
<dbReference type="Pfam" id="PF01636">
    <property type="entry name" value="APH"/>
    <property type="match status" value="1"/>
</dbReference>
<protein>
    <submittedName>
        <fullName evidence="2">Phosphotransferase family protein</fullName>
    </submittedName>
</protein>
<dbReference type="InterPro" id="IPR002575">
    <property type="entry name" value="Aminoglycoside_PTrfase"/>
</dbReference>
<dbReference type="KEGG" id="nnv:QNH39_16020"/>
<dbReference type="EMBL" id="CP126114">
    <property type="protein sequence ID" value="WHY84170.1"/>
    <property type="molecule type" value="Genomic_DNA"/>
</dbReference>
<dbReference type="InterPro" id="IPR011009">
    <property type="entry name" value="Kinase-like_dom_sf"/>
</dbReference>
<dbReference type="SUPFAM" id="SSF56112">
    <property type="entry name" value="Protein kinase-like (PK-like)"/>
    <property type="match status" value="1"/>
</dbReference>
<proteinExistence type="predicted"/>
<name>A0AA95MIG0_9BACI</name>
<reference evidence="2" key="1">
    <citation type="submission" date="2023-05" db="EMBL/GenBank/DDBJ databases">
        <title>Comparative genomics of Bacillaceae isolates and their secondary metabolite potential.</title>
        <authorList>
            <person name="Song L."/>
            <person name="Nielsen L.J."/>
            <person name="Mohite O."/>
            <person name="Xu X."/>
            <person name="Weber T."/>
            <person name="Kovacs A.T."/>
        </authorList>
    </citation>
    <scope>NUCLEOTIDE SEQUENCE</scope>
    <source>
        <strain evidence="2">XLM17</strain>
    </source>
</reference>
<sequence>MNNQMSKDTIPVRKGEELNLTVLETFLRENIDSLPAGSLEILQFAAGHSNLTYQLKLGDWEAVLRRPPLGPVAPRAHDMEREYKILSELNPIFPSAPKPYLFSTKHDIVGSPFFLMERKNGLVLDTSFPDGIAVTKDLCRGLSEIMVDKLVELHAIDYKQTGLAEISKPDGFMERQVHGWIGRYERAQTDEIADADSLKTWLLDHIPKKHEATIIHYDFKFNNAMFNEDLTEIVGLFDWEMTTVGDPLADLGAAMSYWNQPDDPDLLIKGLGKAPVTAVHEGFLTRKQFVELYAKKSGRDIANFTFYLTFAYFKLAVIGQQIYYRYKKGQTTDTRFANFNYFVKNLILHAAATAEISITSRLT</sequence>
<feature type="domain" description="Aminoglycoside phosphotransferase" evidence="1">
    <location>
        <begin position="41"/>
        <end position="267"/>
    </location>
</feature>
<dbReference type="PANTHER" id="PTHR47829">
    <property type="entry name" value="HYDROLASE, PUTATIVE (AFU_ORTHOLOGUE AFUA_1G12880)-RELATED"/>
    <property type="match status" value="1"/>
</dbReference>
<gene>
    <name evidence="2" type="ORF">QNH39_16020</name>
</gene>
<dbReference type="PANTHER" id="PTHR47829:SF1">
    <property type="entry name" value="HAD FAMILY PHOSPHATASE"/>
    <property type="match status" value="1"/>
</dbReference>
<dbReference type="AlphaFoldDB" id="A0AA95MIG0"/>